<dbReference type="GO" id="GO:0000976">
    <property type="term" value="F:transcription cis-regulatory region binding"/>
    <property type="evidence" value="ECO:0007669"/>
    <property type="project" value="TreeGrafter"/>
</dbReference>
<dbReference type="Proteomes" id="UP000199077">
    <property type="component" value="Chromosome I"/>
</dbReference>
<protein>
    <submittedName>
        <fullName evidence="5">Transcriptional regulator, LacI family</fullName>
    </submittedName>
</protein>
<dbReference type="EMBL" id="LT629711">
    <property type="protein sequence ID" value="SDP51630.1"/>
    <property type="molecule type" value="Genomic_DNA"/>
</dbReference>
<gene>
    <name evidence="5" type="ORF">SAMN04489867_2732</name>
</gene>
<dbReference type="PANTHER" id="PTHR30146">
    <property type="entry name" value="LACI-RELATED TRANSCRIPTIONAL REPRESSOR"/>
    <property type="match status" value="1"/>
</dbReference>
<organism evidence="5 6">
    <name type="scientific">Pedococcus dokdonensis</name>
    <dbReference type="NCBI Taxonomy" id="443156"/>
    <lineage>
        <taxon>Bacteria</taxon>
        <taxon>Bacillati</taxon>
        <taxon>Actinomycetota</taxon>
        <taxon>Actinomycetes</taxon>
        <taxon>Micrococcales</taxon>
        <taxon>Intrasporangiaceae</taxon>
        <taxon>Pedococcus</taxon>
    </lineage>
</organism>
<dbReference type="InterPro" id="IPR000843">
    <property type="entry name" value="HTH_LacI"/>
</dbReference>
<keyword evidence="1" id="KW-0805">Transcription regulation</keyword>
<dbReference type="Gene3D" id="1.10.260.40">
    <property type="entry name" value="lambda repressor-like DNA-binding domains"/>
    <property type="match status" value="1"/>
</dbReference>
<dbReference type="PANTHER" id="PTHR30146:SF109">
    <property type="entry name" value="HTH-TYPE TRANSCRIPTIONAL REGULATOR GALS"/>
    <property type="match status" value="1"/>
</dbReference>
<evidence type="ECO:0000259" key="4">
    <source>
        <dbReference type="PROSITE" id="PS50932"/>
    </source>
</evidence>
<dbReference type="OrthoDB" id="4268837at2"/>
<dbReference type="STRING" id="443156.SAMN04489867_2732"/>
<reference evidence="6" key="1">
    <citation type="submission" date="2016-10" db="EMBL/GenBank/DDBJ databases">
        <authorList>
            <person name="Varghese N."/>
            <person name="Submissions S."/>
        </authorList>
    </citation>
    <scope>NUCLEOTIDE SEQUENCE [LARGE SCALE GENOMIC DNA]</scope>
    <source>
        <strain evidence="6">DSM 22329</strain>
    </source>
</reference>
<dbReference type="InterPro" id="IPR010982">
    <property type="entry name" value="Lambda_DNA-bd_dom_sf"/>
</dbReference>
<dbReference type="Pfam" id="PF00356">
    <property type="entry name" value="LacI"/>
    <property type="match status" value="1"/>
</dbReference>
<evidence type="ECO:0000256" key="1">
    <source>
        <dbReference type="ARBA" id="ARBA00023015"/>
    </source>
</evidence>
<dbReference type="GO" id="GO:0003700">
    <property type="term" value="F:DNA-binding transcription factor activity"/>
    <property type="evidence" value="ECO:0007669"/>
    <property type="project" value="TreeGrafter"/>
</dbReference>
<dbReference type="AlphaFoldDB" id="A0A1H0TD70"/>
<dbReference type="InterPro" id="IPR046335">
    <property type="entry name" value="LacI/GalR-like_sensor"/>
</dbReference>
<keyword evidence="6" id="KW-1185">Reference proteome</keyword>
<dbReference type="CDD" id="cd01392">
    <property type="entry name" value="HTH_LacI"/>
    <property type="match status" value="1"/>
</dbReference>
<evidence type="ECO:0000313" key="5">
    <source>
        <dbReference type="EMBL" id="SDP51630.1"/>
    </source>
</evidence>
<dbReference type="Pfam" id="PF13377">
    <property type="entry name" value="Peripla_BP_3"/>
    <property type="match status" value="1"/>
</dbReference>
<name>A0A1H0TD70_9MICO</name>
<evidence type="ECO:0000256" key="3">
    <source>
        <dbReference type="ARBA" id="ARBA00023163"/>
    </source>
</evidence>
<accession>A0A1H0TD70</accession>
<evidence type="ECO:0000256" key="2">
    <source>
        <dbReference type="ARBA" id="ARBA00023125"/>
    </source>
</evidence>
<dbReference type="InterPro" id="IPR028082">
    <property type="entry name" value="Peripla_BP_I"/>
</dbReference>
<dbReference type="PROSITE" id="PS50932">
    <property type="entry name" value="HTH_LACI_2"/>
    <property type="match status" value="1"/>
</dbReference>
<proteinExistence type="predicted"/>
<evidence type="ECO:0000313" key="6">
    <source>
        <dbReference type="Proteomes" id="UP000199077"/>
    </source>
</evidence>
<dbReference type="SUPFAM" id="SSF47413">
    <property type="entry name" value="lambda repressor-like DNA-binding domains"/>
    <property type="match status" value="1"/>
</dbReference>
<sequence>MATGAAHSNGTTIYSVAERAGVSIASVSRVLQGSTAVSDKTRQRVLAAAEELKYVPLAAARSLAVRHHEAHGLVLPELSGPYYSELLMGFESRAADLGQSVVLMLAQGKDDLPGAVRKLATRVDGLAMLGSSAIPESTVTALHGSKPVVLIAGDPRTDVDTVTSENTHSAEEITSHVLGHGRSTVRFLGDPDSGPDVRDRYAGFVAAHESLGREPLEPVRIALRESDGTTLADRILSGDLQTDAVVCANDELALAVMKRLREGGTRVPDDVAVVGWDDVMTARYVEPALTTVRQPVRELGALAAERLHRRVTGIAVEDGPQVIPTQLVIRSSCGCRPDAPH</sequence>
<dbReference type="SUPFAM" id="SSF53822">
    <property type="entry name" value="Periplasmic binding protein-like I"/>
    <property type="match status" value="1"/>
</dbReference>
<dbReference type="CDD" id="cd06267">
    <property type="entry name" value="PBP1_LacI_sugar_binding-like"/>
    <property type="match status" value="1"/>
</dbReference>
<feature type="domain" description="HTH lacI-type" evidence="4">
    <location>
        <begin position="11"/>
        <end position="65"/>
    </location>
</feature>
<dbReference type="RefSeq" id="WP_091786498.1">
    <property type="nucleotide sequence ID" value="NZ_LT629711.1"/>
</dbReference>
<keyword evidence="2" id="KW-0238">DNA-binding</keyword>
<keyword evidence="3" id="KW-0804">Transcription</keyword>
<dbReference type="SMART" id="SM00354">
    <property type="entry name" value="HTH_LACI"/>
    <property type="match status" value="1"/>
</dbReference>
<dbReference type="Gene3D" id="3.40.50.2300">
    <property type="match status" value="2"/>
</dbReference>